<organism evidence="6 7">
    <name type="scientific">Trichogramma brassicae</name>
    <dbReference type="NCBI Taxonomy" id="86971"/>
    <lineage>
        <taxon>Eukaryota</taxon>
        <taxon>Metazoa</taxon>
        <taxon>Ecdysozoa</taxon>
        <taxon>Arthropoda</taxon>
        <taxon>Hexapoda</taxon>
        <taxon>Insecta</taxon>
        <taxon>Pterygota</taxon>
        <taxon>Neoptera</taxon>
        <taxon>Endopterygota</taxon>
        <taxon>Hymenoptera</taxon>
        <taxon>Apocrita</taxon>
        <taxon>Proctotrupomorpha</taxon>
        <taxon>Chalcidoidea</taxon>
        <taxon>Trichogrammatidae</taxon>
        <taxon>Trichogramma</taxon>
    </lineage>
</organism>
<dbReference type="InterPro" id="IPR009081">
    <property type="entry name" value="PP-bd_ACP"/>
</dbReference>
<sequence length="830" mass="93731">MMDGKKSILEGERVDRPGDSFFSVLARTVQRAPNSKAIIYTDVAGNCKTISYQQLRDASNRIAKFLKKQVDAKKNKIIAVSLRPGELLAVILLAVMKSGCAYLPIDVDFPADRIRHILRDSKAAFCITDNEVEPIISSEVLTISVKRILIELENETKDFQVENEESTNIAIVLYTSGSTGTPKGVKLPYSALMNRLEWQWRQLPYGPSETRCICKTALTFVDSVSEIWSPLLQGRTLVVVPKIVTKNPEKFIELLDQYEKNRENLKNLNLWVCSGETLIPSVVEDFFNHFDDGRKTIANFYGSTEIMGDVTFYLIKKGDEFLKRNLVPIGRPLDNCVAYIVDEQLNLVPSGEIGELLIAGKNLAEGYLNDSNHHKFTKNPIDANSSDYSKVFRTGDYAKIQAGQLLYEGRQDTQIKIRGNRVEITEIEKVVQKLDEVREAVVLACDTTSSEKVLLCFIVTSKSDVRVEDVNSKLEKSLISYMIPQVIIVESLPLLTNGKTDRQQLLRLYRSMNESKETDFDFSDVPNSGLRKAQVLYHILASVVGLKDKAKINLQSNFYELGGNSLNSVYMVLKLREKGFFIGITDFIIAKSIGEILSKLSSDKESENQDSDKSKEFQMEMLNDSHKNEVIEMITESFITKADLERWLLPDIKHADYNVLMQELWAPLVEKNLSFVIKSTKDNKMLSVALNFDARDEPEVHIDSKLSIIFDFLESIEAPVREGKLPQGKGQIFHTFMMATSNDLSPAENVIMMRLMEEKCLEVAKKNNFAGILTTNTSPLTQQLGTDVFKYDVVSDYQVNQYVAPDGTKPFGEAEDSQRAVVSWKKIEYS</sequence>
<reference evidence="6 7" key="1">
    <citation type="submission" date="2020-02" db="EMBL/GenBank/DDBJ databases">
        <authorList>
            <person name="Ferguson B K."/>
        </authorList>
    </citation>
    <scope>NUCLEOTIDE SEQUENCE [LARGE SCALE GENOMIC DNA]</scope>
</reference>
<dbReference type="PANTHER" id="PTHR44845:SF6">
    <property type="entry name" value="BETA-ALANINE-ACTIVATING ENZYME"/>
    <property type="match status" value="1"/>
</dbReference>
<evidence type="ECO:0000259" key="3">
    <source>
        <dbReference type="Pfam" id="PF00501"/>
    </source>
</evidence>
<dbReference type="Gene3D" id="1.10.1200.10">
    <property type="entry name" value="ACP-like"/>
    <property type="match status" value="1"/>
</dbReference>
<keyword evidence="2" id="KW-0597">Phosphoprotein</keyword>
<dbReference type="InterPro" id="IPR045851">
    <property type="entry name" value="AMP-bd_C_sf"/>
</dbReference>
<gene>
    <name evidence="6" type="ORF">TBRA_LOCUS9504</name>
</gene>
<dbReference type="PANTHER" id="PTHR44845">
    <property type="entry name" value="CARRIER DOMAIN-CONTAINING PROTEIN"/>
    <property type="match status" value="1"/>
</dbReference>
<dbReference type="Proteomes" id="UP000479190">
    <property type="component" value="Unassembled WGS sequence"/>
</dbReference>
<dbReference type="InterPro" id="IPR025110">
    <property type="entry name" value="AMP-bd_C"/>
</dbReference>
<dbReference type="CDD" id="cd05930">
    <property type="entry name" value="A_NRPS"/>
    <property type="match status" value="1"/>
</dbReference>
<dbReference type="Pfam" id="PF00550">
    <property type="entry name" value="PP-binding"/>
    <property type="match status" value="1"/>
</dbReference>
<dbReference type="AlphaFoldDB" id="A0A6H5IM42"/>
<feature type="domain" description="AMP-dependent synthetase/ligase" evidence="3">
    <location>
        <begin position="26"/>
        <end position="258"/>
    </location>
</feature>
<dbReference type="PROSITE" id="PS00455">
    <property type="entry name" value="AMP_BINDING"/>
    <property type="match status" value="1"/>
</dbReference>
<accession>A0A6H5IM42</accession>
<dbReference type="Pfam" id="PF13193">
    <property type="entry name" value="AMP-binding_C"/>
    <property type="match status" value="1"/>
</dbReference>
<dbReference type="Gene3D" id="3.40.50.12780">
    <property type="entry name" value="N-terminal domain of ligase-like"/>
    <property type="match status" value="1"/>
</dbReference>
<dbReference type="Gene3D" id="3.30.300.30">
    <property type="match status" value="1"/>
</dbReference>
<dbReference type="Gene3D" id="3.40.630.30">
    <property type="match status" value="1"/>
</dbReference>
<name>A0A6H5IM42_9HYME</name>
<dbReference type="InterPro" id="IPR000873">
    <property type="entry name" value="AMP-dep_synth/lig_dom"/>
</dbReference>
<dbReference type="InterPro" id="IPR042099">
    <property type="entry name" value="ANL_N_sf"/>
</dbReference>
<evidence type="ECO:0000313" key="7">
    <source>
        <dbReference type="Proteomes" id="UP000479190"/>
    </source>
</evidence>
<keyword evidence="7" id="KW-1185">Reference proteome</keyword>
<evidence type="ECO:0000313" key="6">
    <source>
        <dbReference type="EMBL" id="CAB0037687.1"/>
    </source>
</evidence>
<feature type="domain" description="Carrier" evidence="4">
    <location>
        <begin position="535"/>
        <end position="597"/>
    </location>
</feature>
<proteinExistence type="predicted"/>
<dbReference type="SUPFAM" id="SSF47336">
    <property type="entry name" value="ACP-like"/>
    <property type="match status" value="1"/>
</dbReference>
<feature type="domain" description="AMP-binding enzyme C-terminal" evidence="5">
    <location>
        <begin position="426"/>
        <end position="499"/>
    </location>
</feature>
<dbReference type="Pfam" id="PF00501">
    <property type="entry name" value="AMP-binding"/>
    <property type="match status" value="1"/>
</dbReference>
<dbReference type="EMBL" id="CADCXV010000865">
    <property type="protein sequence ID" value="CAB0037687.1"/>
    <property type="molecule type" value="Genomic_DNA"/>
</dbReference>
<dbReference type="OrthoDB" id="416786at2759"/>
<dbReference type="InterPro" id="IPR036736">
    <property type="entry name" value="ACP-like_sf"/>
</dbReference>
<dbReference type="InterPro" id="IPR020845">
    <property type="entry name" value="AMP-binding_CS"/>
</dbReference>
<evidence type="ECO:0000259" key="4">
    <source>
        <dbReference type="Pfam" id="PF00550"/>
    </source>
</evidence>
<evidence type="ECO:0000259" key="5">
    <source>
        <dbReference type="Pfam" id="PF13193"/>
    </source>
</evidence>
<evidence type="ECO:0008006" key="8">
    <source>
        <dbReference type="Google" id="ProtNLM"/>
    </source>
</evidence>
<keyword evidence="1" id="KW-0596">Phosphopantetheine</keyword>
<protein>
    <recommendedName>
        <fullName evidence="8">Carrier domain-containing protein</fullName>
    </recommendedName>
</protein>
<evidence type="ECO:0000256" key="2">
    <source>
        <dbReference type="ARBA" id="ARBA00022553"/>
    </source>
</evidence>
<dbReference type="SUPFAM" id="SSF56801">
    <property type="entry name" value="Acetyl-CoA synthetase-like"/>
    <property type="match status" value="1"/>
</dbReference>
<evidence type="ECO:0000256" key="1">
    <source>
        <dbReference type="ARBA" id="ARBA00022450"/>
    </source>
</evidence>